<organism evidence="2 3">
    <name type="scientific">Rickenella mellea</name>
    <dbReference type="NCBI Taxonomy" id="50990"/>
    <lineage>
        <taxon>Eukaryota</taxon>
        <taxon>Fungi</taxon>
        <taxon>Dikarya</taxon>
        <taxon>Basidiomycota</taxon>
        <taxon>Agaricomycotina</taxon>
        <taxon>Agaricomycetes</taxon>
        <taxon>Hymenochaetales</taxon>
        <taxon>Rickenellaceae</taxon>
        <taxon>Rickenella</taxon>
    </lineage>
</organism>
<dbReference type="AlphaFoldDB" id="A0A4Y7PKE1"/>
<feature type="compositionally biased region" description="Low complexity" evidence="1">
    <location>
        <begin position="153"/>
        <end position="180"/>
    </location>
</feature>
<proteinExistence type="predicted"/>
<dbReference type="VEuPathDB" id="FungiDB:BD410DRAFT_845156"/>
<sequence length="212" mass="22508">MSHKFIVPINHHVVGLWPPSTPIQPSTSLRKHPNGCSSSNPWSLVANGGIDDDKPKQWARRRTVTSQQHVLRQDGPYNRKAAISISAPASFCVQHERRTTNTTEQQHAMPNARNGTTQRERGKSATTTTNSSTGASGSPIASEATTAITSATTNSACATTTRSATSISTGAVTAAATQTAHVRDRKTSTAARHKRARKNSATAASDGLRDGE</sequence>
<accession>A0A4Y7PKE1</accession>
<feature type="compositionally biased region" description="Low complexity" evidence="1">
    <location>
        <begin position="124"/>
        <end position="141"/>
    </location>
</feature>
<protein>
    <submittedName>
        <fullName evidence="2">Uncharacterized protein</fullName>
    </submittedName>
</protein>
<feature type="region of interest" description="Disordered" evidence="1">
    <location>
        <begin position="153"/>
        <end position="212"/>
    </location>
</feature>
<feature type="region of interest" description="Disordered" evidence="1">
    <location>
        <begin position="97"/>
        <end position="141"/>
    </location>
</feature>
<dbReference type="Proteomes" id="UP000294933">
    <property type="component" value="Unassembled WGS sequence"/>
</dbReference>
<keyword evidence="3" id="KW-1185">Reference proteome</keyword>
<evidence type="ECO:0000256" key="1">
    <source>
        <dbReference type="SAM" id="MobiDB-lite"/>
    </source>
</evidence>
<evidence type="ECO:0000313" key="2">
    <source>
        <dbReference type="EMBL" id="TDL15506.1"/>
    </source>
</evidence>
<reference evidence="2 3" key="1">
    <citation type="submission" date="2018-06" db="EMBL/GenBank/DDBJ databases">
        <title>A transcriptomic atlas of mushroom development highlights an independent origin of complex multicellularity.</title>
        <authorList>
            <consortium name="DOE Joint Genome Institute"/>
            <person name="Krizsan K."/>
            <person name="Almasi E."/>
            <person name="Merenyi Z."/>
            <person name="Sahu N."/>
            <person name="Viragh M."/>
            <person name="Koszo T."/>
            <person name="Mondo S."/>
            <person name="Kiss B."/>
            <person name="Balint B."/>
            <person name="Kues U."/>
            <person name="Barry K."/>
            <person name="Hegedus J.C."/>
            <person name="Henrissat B."/>
            <person name="Johnson J."/>
            <person name="Lipzen A."/>
            <person name="Ohm R."/>
            <person name="Nagy I."/>
            <person name="Pangilinan J."/>
            <person name="Yan J."/>
            <person name="Xiong Y."/>
            <person name="Grigoriev I.V."/>
            <person name="Hibbett D.S."/>
            <person name="Nagy L.G."/>
        </authorList>
    </citation>
    <scope>NUCLEOTIDE SEQUENCE [LARGE SCALE GENOMIC DNA]</scope>
    <source>
        <strain evidence="2 3">SZMC22713</strain>
    </source>
</reference>
<feature type="compositionally biased region" description="Polar residues" evidence="1">
    <location>
        <begin position="100"/>
        <end position="117"/>
    </location>
</feature>
<dbReference type="EMBL" id="ML170273">
    <property type="protein sequence ID" value="TDL15506.1"/>
    <property type="molecule type" value="Genomic_DNA"/>
</dbReference>
<gene>
    <name evidence="2" type="ORF">BD410DRAFT_845156</name>
</gene>
<name>A0A4Y7PKE1_9AGAM</name>
<evidence type="ECO:0000313" key="3">
    <source>
        <dbReference type="Proteomes" id="UP000294933"/>
    </source>
</evidence>